<dbReference type="InterPro" id="IPR001638">
    <property type="entry name" value="Solute-binding_3/MltF_N"/>
</dbReference>
<reference evidence="4 5" key="1">
    <citation type="submission" date="2024-05" db="EMBL/GenBank/DDBJ databases">
        <title>Microbispora sp.ZYX-F-249.</title>
        <authorList>
            <person name="Xie H."/>
        </authorList>
    </citation>
    <scope>NUCLEOTIDE SEQUENCE [LARGE SCALE GENOMIC DNA]</scope>
    <source>
        <strain evidence="4 5">ZYX-F-249</strain>
    </source>
</reference>
<dbReference type="Pfam" id="PF09084">
    <property type="entry name" value="NMT1"/>
    <property type="match status" value="1"/>
</dbReference>
<evidence type="ECO:0000313" key="4">
    <source>
        <dbReference type="EMBL" id="MEN3540405.1"/>
    </source>
</evidence>
<dbReference type="PROSITE" id="PS51257">
    <property type="entry name" value="PROKAR_LIPOPROTEIN"/>
    <property type="match status" value="1"/>
</dbReference>
<dbReference type="Gene3D" id="3.40.190.10">
    <property type="entry name" value="Periplasmic binding protein-like II"/>
    <property type="match status" value="2"/>
</dbReference>
<evidence type="ECO:0000256" key="1">
    <source>
        <dbReference type="ARBA" id="ARBA00010742"/>
    </source>
</evidence>
<comment type="similarity">
    <text evidence="1">Belongs to the bacterial solute-binding protein SsuA/TauA family.</text>
</comment>
<dbReference type="PANTHER" id="PTHR30024">
    <property type="entry name" value="ALIPHATIC SULFONATES-BINDING PROTEIN-RELATED"/>
    <property type="match status" value="1"/>
</dbReference>
<dbReference type="EMBL" id="JBDJAW010000049">
    <property type="protein sequence ID" value="MEN3540405.1"/>
    <property type="molecule type" value="Genomic_DNA"/>
</dbReference>
<keyword evidence="2" id="KW-0732">Signal</keyword>
<evidence type="ECO:0000313" key="5">
    <source>
        <dbReference type="Proteomes" id="UP001447516"/>
    </source>
</evidence>
<comment type="caution">
    <text evidence="4">The sequence shown here is derived from an EMBL/GenBank/DDBJ whole genome shotgun (WGS) entry which is preliminary data.</text>
</comment>
<dbReference type="PANTHER" id="PTHR30024:SF45">
    <property type="entry name" value="ABC TRANSPORTER SUBSTRATE-BINDING PROTEIN"/>
    <property type="match status" value="1"/>
</dbReference>
<dbReference type="RefSeq" id="WP_346230260.1">
    <property type="nucleotide sequence ID" value="NZ_JBDJAW010000049.1"/>
</dbReference>
<dbReference type="Proteomes" id="UP001447516">
    <property type="component" value="Unassembled WGS sequence"/>
</dbReference>
<gene>
    <name evidence="4" type="ORF">AAH991_35205</name>
</gene>
<dbReference type="SUPFAM" id="SSF53850">
    <property type="entry name" value="Periplasmic binding protein-like II"/>
    <property type="match status" value="1"/>
</dbReference>
<protein>
    <submittedName>
        <fullName evidence="4">ABC transporter substrate-binding protein</fullName>
    </submittedName>
</protein>
<dbReference type="SMART" id="SM00062">
    <property type="entry name" value="PBPb"/>
    <property type="match status" value="1"/>
</dbReference>
<evidence type="ECO:0000256" key="2">
    <source>
        <dbReference type="SAM" id="SignalP"/>
    </source>
</evidence>
<evidence type="ECO:0000259" key="3">
    <source>
        <dbReference type="SMART" id="SM00062"/>
    </source>
</evidence>
<keyword evidence="5" id="KW-1185">Reference proteome</keyword>
<name>A0ABV0B367_9ACTN</name>
<feature type="domain" description="Solute-binding protein family 3/N-terminal" evidence="3">
    <location>
        <begin position="40"/>
        <end position="257"/>
    </location>
</feature>
<proteinExistence type="inferred from homology"/>
<organism evidence="4 5">
    <name type="scientific">Microbispora maris</name>
    <dbReference type="NCBI Taxonomy" id="3144104"/>
    <lineage>
        <taxon>Bacteria</taxon>
        <taxon>Bacillati</taxon>
        <taxon>Actinomycetota</taxon>
        <taxon>Actinomycetes</taxon>
        <taxon>Streptosporangiales</taxon>
        <taxon>Streptosporangiaceae</taxon>
        <taxon>Microbispora</taxon>
    </lineage>
</organism>
<sequence>MRKLIAAVALLAAAGCSVSAGAGDGRRTVVVGYQSKTINTVTAGTLLRGLGYLEKRLGDGYRVEWQDYDTGAPITAKMVAGKIDIGSMGDYPLLINASRTQGVAAARTELVSVTGYNLRGGLNSVVVAPSSDVRTLAGLKGKKVSASSGSAGHGTLVQALERAGLDPATDVEVVNQQPPVGASALQSGNVQGYAQFVAWPGLLVFRDQARLVYDGSALDVPTFHGVVVRQAYAKEHPDVVQAFLQAQIDATRYLHEHPVEAAEAVAEATGLPAEVVYLYNGRDGIASFDVTMKPRLLAALDHDQKYLKSIGTDFAGVDVARFANDSYLRKAYGASYDADTASTVNAAKIDGTDEACGTAAGDPAKAGEVWLAGEDRLRPAATPACLLRQVAAATSGGRTVRAAYVPDAATGTHWFADRSVWVRDPAAGEDERFKPFTTQDGAQSYVKEHPGAEIVGYDEALKAAAGQLKAAGGASR</sequence>
<accession>A0ABV0B367</accession>
<feature type="chain" id="PRO_5045923856" evidence="2">
    <location>
        <begin position="23"/>
        <end position="476"/>
    </location>
</feature>
<dbReference type="InterPro" id="IPR015168">
    <property type="entry name" value="SsuA/THI5"/>
</dbReference>
<feature type="signal peptide" evidence="2">
    <location>
        <begin position="1"/>
        <end position="22"/>
    </location>
</feature>
<dbReference type="SUPFAM" id="SSF160387">
    <property type="entry name" value="NosL/MerB-like"/>
    <property type="match status" value="1"/>
</dbReference>